<dbReference type="HAMAP" id="MF_01631">
    <property type="entry name" value="GlmU"/>
    <property type="match status" value="1"/>
</dbReference>
<feature type="region of interest" description="Linker" evidence="18">
    <location>
        <begin position="228"/>
        <end position="248"/>
    </location>
</feature>
<dbReference type="GO" id="GO:0000287">
    <property type="term" value="F:magnesium ion binding"/>
    <property type="evidence" value="ECO:0007669"/>
    <property type="project" value="UniProtKB-UniRule"/>
</dbReference>
<dbReference type="InterPro" id="IPR050065">
    <property type="entry name" value="GlmU-like"/>
</dbReference>
<comment type="pathway">
    <text evidence="18">Nucleotide-sugar biosynthesis; UDP-N-acetyl-alpha-D-glucosamine biosynthesis; UDP-N-acetyl-alpha-D-glucosamine from N-acetyl-alpha-D-glucosamine 1-phosphate: step 1/1.</text>
</comment>
<evidence type="ECO:0000256" key="8">
    <source>
        <dbReference type="ARBA" id="ARBA00022737"/>
    </source>
</evidence>
<dbReference type="GO" id="GO:0003977">
    <property type="term" value="F:UDP-N-acetylglucosamine diphosphorylase activity"/>
    <property type="evidence" value="ECO:0007669"/>
    <property type="project" value="UniProtKB-UniRule"/>
</dbReference>
<feature type="binding site" evidence="18">
    <location>
        <position position="225"/>
    </location>
    <ligand>
        <name>UDP-N-acetyl-alpha-D-glucosamine</name>
        <dbReference type="ChEBI" id="CHEBI:57705"/>
    </ligand>
</feature>
<evidence type="ECO:0000256" key="13">
    <source>
        <dbReference type="ARBA" id="ARBA00023315"/>
    </source>
</evidence>
<comment type="pathway">
    <text evidence="18">Bacterial outer membrane biogenesis; LPS lipid A biosynthesis.</text>
</comment>
<dbReference type="NCBIfam" id="TIGR01173">
    <property type="entry name" value="glmU"/>
    <property type="match status" value="1"/>
</dbReference>
<comment type="caution">
    <text evidence="21">The sequence shown here is derived from an EMBL/GenBank/DDBJ whole genome shotgun (WGS) entry which is preliminary data.</text>
</comment>
<keyword evidence="7 18" id="KW-0479">Metal-binding</keyword>
<dbReference type="SUPFAM" id="SSF51161">
    <property type="entry name" value="Trimeric LpxA-like enzymes"/>
    <property type="match status" value="1"/>
</dbReference>
<evidence type="ECO:0000256" key="6">
    <source>
        <dbReference type="ARBA" id="ARBA00022695"/>
    </source>
</evidence>
<evidence type="ECO:0000256" key="3">
    <source>
        <dbReference type="ARBA" id="ARBA00007947"/>
    </source>
</evidence>
<evidence type="ECO:0000256" key="17">
    <source>
        <dbReference type="ARBA" id="ARBA00049628"/>
    </source>
</evidence>
<dbReference type="PROSITE" id="PS00101">
    <property type="entry name" value="HEXAPEP_TRANSFERASES"/>
    <property type="match status" value="1"/>
</dbReference>
<keyword evidence="5 18" id="KW-0808">Transferase</keyword>
<feature type="binding site" evidence="18">
    <location>
        <position position="421"/>
    </location>
    <ligand>
        <name>acetyl-CoA</name>
        <dbReference type="ChEBI" id="CHEBI:57288"/>
    </ligand>
</feature>
<dbReference type="EC" id="2.3.1.157" evidence="18"/>
<feature type="domain" description="MobA-like NTP transferase" evidence="19">
    <location>
        <begin position="5"/>
        <end position="121"/>
    </location>
</feature>
<evidence type="ECO:0000256" key="7">
    <source>
        <dbReference type="ARBA" id="ARBA00022723"/>
    </source>
</evidence>
<dbReference type="InterPro" id="IPR001451">
    <property type="entry name" value="Hexapep"/>
</dbReference>
<dbReference type="GO" id="GO:0071555">
    <property type="term" value="P:cell wall organization"/>
    <property type="evidence" value="ECO:0007669"/>
    <property type="project" value="UniProtKB-KW"/>
</dbReference>
<dbReference type="GO" id="GO:0016020">
    <property type="term" value="C:membrane"/>
    <property type="evidence" value="ECO:0007669"/>
    <property type="project" value="GOC"/>
</dbReference>
<dbReference type="UniPathway" id="UPA00113">
    <property type="reaction ID" value="UER00532"/>
</dbReference>
<feature type="region of interest" description="Pyrophosphorylase" evidence="18">
    <location>
        <begin position="1"/>
        <end position="227"/>
    </location>
</feature>
<reference evidence="22" key="2">
    <citation type="journal article" date="2016" name="Genome Announc.">
        <title>Draft Genome Sequences of Two Novel Amoeba-Resistant Intranuclear Bacteria, 'Candidatus Berkiella cookevillensis' and 'Candidatus Berkiella aquae'.</title>
        <authorList>
            <person name="Mehari Y.T."/>
            <person name="Arivett B.A."/>
            <person name="Farone A.L."/>
            <person name="Gunderson J.H."/>
            <person name="Farone M.B."/>
        </authorList>
    </citation>
    <scope>NUCLEOTIDE SEQUENCE</scope>
    <source>
        <strain evidence="22">CC99</strain>
    </source>
</reference>
<dbReference type="InterPro" id="IPR005882">
    <property type="entry name" value="Bifunctional_GlmU"/>
</dbReference>
<evidence type="ECO:0000256" key="11">
    <source>
        <dbReference type="ARBA" id="ARBA00022984"/>
    </source>
</evidence>
<feature type="binding site" evidence="18">
    <location>
        <position position="375"/>
    </location>
    <ligand>
        <name>UDP-N-acetyl-alpha-D-glucosamine</name>
        <dbReference type="ChEBI" id="CHEBI:57705"/>
    </ligand>
</feature>
<comment type="similarity">
    <text evidence="3 18">In the N-terminal section; belongs to the N-acetylglucosamine-1-phosphate uridyltransferase family.</text>
</comment>
<evidence type="ECO:0000256" key="5">
    <source>
        <dbReference type="ARBA" id="ARBA00022679"/>
    </source>
</evidence>
<dbReference type="Proteomes" id="UP000051494">
    <property type="component" value="Unassembled WGS sequence"/>
</dbReference>
<gene>
    <name evidence="18 21" type="primary">glmU</name>
    <name evidence="22" type="ORF">CC99x_012490</name>
    <name evidence="21" type="ORF">CC99x_01282</name>
</gene>
<feature type="binding site" evidence="18">
    <location>
        <position position="331"/>
    </location>
    <ligand>
        <name>UDP-N-acetyl-alpha-D-glucosamine</name>
        <dbReference type="ChEBI" id="CHEBI:57705"/>
    </ligand>
</feature>
<dbReference type="AlphaFoldDB" id="A0A0Q9YR04"/>
<dbReference type="EMBL" id="LKHV02000001">
    <property type="protein sequence ID" value="MCS5709716.1"/>
    <property type="molecule type" value="Genomic_DNA"/>
</dbReference>
<comment type="subunit">
    <text evidence="18">Homotrimer.</text>
</comment>
<feature type="binding site" evidence="18">
    <location>
        <position position="137"/>
    </location>
    <ligand>
        <name>UDP-N-acetyl-alpha-D-glucosamine</name>
        <dbReference type="ChEBI" id="CHEBI:57705"/>
    </ligand>
</feature>
<dbReference type="GO" id="GO:0009245">
    <property type="term" value="P:lipid A biosynthetic process"/>
    <property type="evidence" value="ECO:0007669"/>
    <property type="project" value="UniProtKB-UniRule"/>
</dbReference>
<feature type="binding site" evidence="18">
    <location>
        <position position="225"/>
    </location>
    <ligand>
        <name>Mg(2+)</name>
        <dbReference type="ChEBI" id="CHEBI:18420"/>
    </ligand>
</feature>
<evidence type="ECO:0000256" key="15">
    <source>
        <dbReference type="ARBA" id="ARBA00048247"/>
    </source>
</evidence>
<dbReference type="InterPro" id="IPR056729">
    <property type="entry name" value="GMPPB_C"/>
</dbReference>
<feature type="binding site" evidence="18">
    <location>
        <begin position="8"/>
        <end position="11"/>
    </location>
    <ligand>
        <name>UDP-N-acetyl-alpha-D-glucosamine</name>
        <dbReference type="ChEBI" id="CHEBI:57705"/>
    </ligand>
</feature>
<evidence type="ECO:0000256" key="10">
    <source>
        <dbReference type="ARBA" id="ARBA00022960"/>
    </source>
</evidence>
<keyword evidence="10 18" id="KW-0133">Cell shape</keyword>
<evidence type="ECO:0000256" key="18">
    <source>
        <dbReference type="HAMAP-Rule" id="MF_01631"/>
    </source>
</evidence>
<feature type="domain" description="Mannose-1-phosphate guanyltransferase C-terminal" evidence="20">
    <location>
        <begin position="264"/>
        <end position="343"/>
    </location>
</feature>
<evidence type="ECO:0000256" key="9">
    <source>
        <dbReference type="ARBA" id="ARBA00022842"/>
    </source>
</evidence>
<evidence type="ECO:0000256" key="2">
    <source>
        <dbReference type="ARBA" id="ARBA00007707"/>
    </source>
</evidence>
<comment type="similarity">
    <text evidence="2 18">In the C-terminal section; belongs to the transferase hexapeptide repeat family.</text>
</comment>
<keyword evidence="14 18" id="KW-0961">Cell wall biogenesis/degradation</keyword>
<dbReference type="InterPro" id="IPR038009">
    <property type="entry name" value="GlmU_C_LbH"/>
</dbReference>
<comment type="catalytic activity">
    <reaction evidence="16 18">
        <text>N-acetyl-alpha-D-glucosamine 1-phosphate + UTP + H(+) = UDP-N-acetyl-alpha-D-glucosamine + diphosphate</text>
        <dbReference type="Rhea" id="RHEA:13509"/>
        <dbReference type="ChEBI" id="CHEBI:15378"/>
        <dbReference type="ChEBI" id="CHEBI:33019"/>
        <dbReference type="ChEBI" id="CHEBI:46398"/>
        <dbReference type="ChEBI" id="CHEBI:57705"/>
        <dbReference type="ChEBI" id="CHEBI:57776"/>
        <dbReference type="EC" id="2.7.7.23"/>
    </reaction>
</comment>
<dbReference type="Gene3D" id="2.160.10.10">
    <property type="entry name" value="Hexapeptide repeat proteins"/>
    <property type="match status" value="1"/>
</dbReference>
<dbReference type="EC" id="2.7.7.23" evidence="18"/>
<dbReference type="GO" id="GO:0009252">
    <property type="term" value="P:peptidoglycan biosynthetic process"/>
    <property type="evidence" value="ECO:0007669"/>
    <property type="project" value="UniProtKB-UniRule"/>
</dbReference>
<evidence type="ECO:0000313" key="21">
    <source>
        <dbReference type="EMBL" id="KRG18801.1"/>
    </source>
</evidence>
<dbReference type="UniPathway" id="UPA00973"/>
<feature type="binding site" evidence="18">
    <location>
        <begin position="78"/>
        <end position="79"/>
    </location>
    <ligand>
        <name>UDP-N-acetyl-alpha-D-glucosamine</name>
        <dbReference type="ChEBI" id="CHEBI:57705"/>
    </ligand>
</feature>
<evidence type="ECO:0000256" key="12">
    <source>
        <dbReference type="ARBA" id="ARBA00023268"/>
    </source>
</evidence>
<name>A0A0Q9YR04_9GAMM</name>
<sequence length="478" mass="51827">MDLSVVILAAGQGTRMKSPLPKVLHPIGGKPMLAHVINTAKALNPQQIIIIHGFEGDLVKQTFHDADLTWAEQPHRLGTGDAVAKALPHIPAHHRVLTLYGDVPLIAVDTLKRLLTATPTEDVGLLTALATDPTGLGRIIRNEKAKVVRIVEERDANDIEKQIHEVNTGIFVVTQSLLARWVPQLKNNNAKGEYYLTDIIQMAAQENISVATSVPSVVEEVLGVNDKSQQVTAERYYQRHVAENFLKDGVCISDPARFDLRGSLQAEPDVVIDVNVVLEGHVSIQKNSRIGPNCVLINCKIGENVSVLANSYLEDVVIGDNCSVGPFARLRPGTQLDQDVHIGNFVEVKNSNIGQGSKISHLSYIGDTVMGKAVNVGAGTITCNYDGANKHRTIIDDGVFIGSDTQLVAPIKIGKEATIAAGSTVVKDVPADKLTMTHQLQQRSIEEWQRPTKLATVTHSHASSLEKDVVPVEKVKSK</sequence>
<dbReference type="Gene3D" id="3.90.550.10">
    <property type="entry name" value="Spore Coat Polysaccharide Biosynthesis Protein SpsA, Chain A"/>
    <property type="match status" value="1"/>
</dbReference>
<protein>
    <recommendedName>
        <fullName evidence="18">Bifunctional protein GlmU</fullName>
    </recommendedName>
    <domain>
        <recommendedName>
            <fullName evidence="18">UDP-N-acetylglucosamine pyrophosphorylase</fullName>
            <ecNumber evidence="18">2.7.7.23</ecNumber>
        </recommendedName>
        <alternativeName>
            <fullName evidence="18">N-acetylglucosamine-1-phosphate uridyltransferase</fullName>
        </alternativeName>
    </domain>
    <domain>
        <recommendedName>
            <fullName evidence="18">Glucosamine-1-phosphate N-acetyltransferase</fullName>
            <ecNumber evidence="18">2.3.1.157</ecNumber>
        </recommendedName>
    </domain>
</protein>
<dbReference type="InterPro" id="IPR029044">
    <property type="entry name" value="Nucleotide-diphossugar_trans"/>
</dbReference>
<feature type="binding site" evidence="18">
    <location>
        <position position="167"/>
    </location>
    <ligand>
        <name>UDP-N-acetyl-alpha-D-glucosamine</name>
        <dbReference type="ChEBI" id="CHEBI:57705"/>
    </ligand>
</feature>
<dbReference type="GO" id="GO:0019134">
    <property type="term" value="F:glucosamine-1-phosphate N-acetyltransferase activity"/>
    <property type="evidence" value="ECO:0007669"/>
    <property type="project" value="UniProtKB-UniRule"/>
</dbReference>
<keyword evidence="9 18" id="KW-0460">Magnesium</keyword>
<keyword evidence="6 18" id="KW-0548">Nucleotidyltransferase</keyword>
<feature type="active site" description="Proton acceptor" evidence="18">
    <location>
        <position position="361"/>
    </location>
</feature>
<evidence type="ECO:0000259" key="19">
    <source>
        <dbReference type="Pfam" id="PF12804"/>
    </source>
</evidence>
<evidence type="ECO:0000256" key="4">
    <source>
        <dbReference type="ARBA" id="ARBA00022490"/>
    </source>
</evidence>
<dbReference type="Pfam" id="PF14602">
    <property type="entry name" value="Hexapep_2"/>
    <property type="match status" value="1"/>
</dbReference>
<feature type="binding site" evidence="18">
    <location>
        <position position="152"/>
    </location>
    <ligand>
        <name>UDP-N-acetyl-alpha-D-glucosamine</name>
        <dbReference type="ChEBI" id="CHEBI:57705"/>
    </ligand>
</feature>
<dbReference type="RefSeq" id="WP_077065394.1">
    <property type="nucleotide sequence ID" value="NZ_LKHV02000001.1"/>
</dbReference>
<dbReference type="CDD" id="cd02540">
    <property type="entry name" value="GT2_GlmU_N_bac"/>
    <property type="match status" value="1"/>
</dbReference>
<dbReference type="EMBL" id="LKHV01000005">
    <property type="protein sequence ID" value="KRG18801.1"/>
    <property type="molecule type" value="Genomic_DNA"/>
</dbReference>
<feature type="binding site" evidence="18">
    <location>
        <position position="378"/>
    </location>
    <ligand>
        <name>acetyl-CoA</name>
        <dbReference type="ChEBI" id="CHEBI:57288"/>
    </ligand>
</feature>
<evidence type="ECO:0000256" key="1">
    <source>
        <dbReference type="ARBA" id="ARBA00004496"/>
    </source>
</evidence>
<dbReference type="PANTHER" id="PTHR43584">
    <property type="entry name" value="NUCLEOTIDYL TRANSFERASE"/>
    <property type="match status" value="1"/>
</dbReference>
<dbReference type="Pfam" id="PF12804">
    <property type="entry name" value="NTP_transf_3"/>
    <property type="match status" value="1"/>
</dbReference>
<evidence type="ECO:0000313" key="23">
    <source>
        <dbReference type="Proteomes" id="UP000051494"/>
    </source>
</evidence>
<dbReference type="PANTHER" id="PTHR43584:SF3">
    <property type="entry name" value="BIFUNCTIONAL PROTEIN GLMU"/>
    <property type="match status" value="1"/>
</dbReference>
<dbReference type="PATRIC" id="fig|1590042.3.peg.1300"/>
<feature type="binding site" evidence="18">
    <location>
        <position position="349"/>
    </location>
    <ligand>
        <name>UDP-N-acetyl-alpha-D-glucosamine</name>
        <dbReference type="ChEBI" id="CHEBI:57705"/>
    </ligand>
</feature>
<proteinExistence type="inferred from homology"/>
<feature type="region of interest" description="N-acetyltransferase" evidence="18">
    <location>
        <begin position="249"/>
        <end position="478"/>
    </location>
</feature>
<keyword evidence="13 18" id="KW-0012">Acyltransferase</keyword>
<dbReference type="InterPro" id="IPR018357">
    <property type="entry name" value="Hexapep_transf_CS"/>
</dbReference>
<feature type="binding site" evidence="18">
    <location>
        <position position="403"/>
    </location>
    <ligand>
        <name>acetyl-CoA</name>
        <dbReference type="ChEBI" id="CHEBI:57288"/>
    </ligand>
</feature>
<comment type="subcellular location">
    <subcellularLocation>
        <location evidence="1 18">Cytoplasm</location>
    </subcellularLocation>
</comment>
<dbReference type="CDD" id="cd03353">
    <property type="entry name" value="LbH_GlmU_C"/>
    <property type="match status" value="1"/>
</dbReference>
<comment type="function">
    <text evidence="17 18">Catalyzes the last two sequential reactions in the de novo biosynthetic pathway for UDP-N-acetylglucosamine (UDP-GlcNAc). The C-terminal domain catalyzes the transfer of acetyl group from acetyl coenzyme A to glucosamine-1-phosphate (GlcN-1-P) to produce N-acetylglucosamine-1-phosphate (GlcNAc-1-P), which is converted into UDP-GlcNAc by the transfer of uridine 5-monophosphate (from uridine 5-triphosphate), a reaction catalyzed by the N-terminal domain.</text>
</comment>
<keyword evidence="11 18" id="KW-0573">Peptidoglycan synthesis</keyword>
<feature type="binding site" evidence="18">
    <location>
        <position position="22"/>
    </location>
    <ligand>
        <name>UDP-N-acetyl-alpha-D-glucosamine</name>
        <dbReference type="ChEBI" id="CHEBI:57705"/>
    </ligand>
</feature>
<comment type="pathway">
    <text evidence="18">Nucleotide-sugar biosynthesis; UDP-N-acetyl-alpha-D-glucosamine biosynthesis; N-acetyl-alpha-D-glucosamine 1-phosphate from alpha-D-glucosamine 6-phosphate (route II): step 2/2.</text>
</comment>
<dbReference type="InterPro" id="IPR011004">
    <property type="entry name" value="Trimer_LpxA-like_sf"/>
</dbReference>
<dbReference type="STRING" id="437022.CC99x_01282"/>
<keyword evidence="23" id="KW-1185">Reference proteome</keyword>
<comment type="catalytic activity">
    <reaction evidence="15 18">
        <text>alpha-D-glucosamine 1-phosphate + acetyl-CoA = N-acetyl-alpha-D-glucosamine 1-phosphate + CoA + H(+)</text>
        <dbReference type="Rhea" id="RHEA:13725"/>
        <dbReference type="ChEBI" id="CHEBI:15378"/>
        <dbReference type="ChEBI" id="CHEBI:57287"/>
        <dbReference type="ChEBI" id="CHEBI:57288"/>
        <dbReference type="ChEBI" id="CHEBI:57776"/>
        <dbReference type="ChEBI" id="CHEBI:58516"/>
        <dbReference type="EC" id="2.3.1.157"/>
    </reaction>
</comment>
<accession>A0A0Q9YR04</accession>
<organism evidence="21">
    <name type="scientific">Candidatus Berkiella cookevillensis</name>
    <dbReference type="NCBI Taxonomy" id="437022"/>
    <lineage>
        <taxon>Bacteria</taxon>
        <taxon>Pseudomonadati</taxon>
        <taxon>Pseudomonadota</taxon>
        <taxon>Gammaproteobacteria</taxon>
        <taxon>Candidatus Berkiellales</taxon>
        <taxon>Candidatus Berkiellaceae</taxon>
        <taxon>Candidatus Berkiella</taxon>
    </lineage>
</organism>
<evidence type="ECO:0000256" key="16">
    <source>
        <dbReference type="ARBA" id="ARBA00048493"/>
    </source>
</evidence>
<keyword evidence="12 18" id="KW-0511">Multifunctional enzyme</keyword>
<feature type="binding site" evidence="18">
    <location>
        <position position="364"/>
    </location>
    <ligand>
        <name>UDP-N-acetyl-alpha-D-glucosamine</name>
        <dbReference type="ChEBI" id="CHEBI:57705"/>
    </ligand>
</feature>
<keyword evidence="4 18" id="KW-0963">Cytoplasm</keyword>
<keyword evidence="8 18" id="KW-0677">Repeat</keyword>
<evidence type="ECO:0000256" key="14">
    <source>
        <dbReference type="ARBA" id="ARBA00023316"/>
    </source>
</evidence>
<dbReference type="Pfam" id="PF25087">
    <property type="entry name" value="GMPPB_C"/>
    <property type="match status" value="1"/>
</dbReference>
<feature type="binding site" evidence="18">
    <location>
        <position position="73"/>
    </location>
    <ligand>
        <name>UDP-N-acetyl-alpha-D-glucosamine</name>
        <dbReference type="ChEBI" id="CHEBI:57705"/>
    </ligand>
</feature>
<reference evidence="22" key="3">
    <citation type="submission" date="2021-06" db="EMBL/GenBank/DDBJ databases">
        <title>Genomic Description and Analysis of Intracellular Bacteria, Candidatus Berkiella cookevillensis and Candidatus Berkiella aquae.</title>
        <authorList>
            <person name="Kidane D.T."/>
            <person name="Mehari Y.T."/>
            <person name="Rice F.C."/>
            <person name="Arivett B.A."/>
            <person name="Farone A.L."/>
            <person name="Berk S.G."/>
            <person name="Farone M.B."/>
        </authorList>
    </citation>
    <scope>NUCLEOTIDE SEQUENCE</scope>
    <source>
        <strain evidence="22">CC99</strain>
    </source>
</reference>
<evidence type="ECO:0000313" key="22">
    <source>
        <dbReference type="EMBL" id="MCS5709716.1"/>
    </source>
</evidence>
<feature type="binding site" evidence="18">
    <location>
        <begin position="100"/>
        <end position="102"/>
    </location>
    <ligand>
        <name>UDP-N-acetyl-alpha-D-glucosamine</name>
        <dbReference type="ChEBI" id="CHEBI:57705"/>
    </ligand>
</feature>
<feature type="binding site" evidence="18">
    <location>
        <begin position="384"/>
        <end position="385"/>
    </location>
    <ligand>
        <name>acetyl-CoA</name>
        <dbReference type="ChEBI" id="CHEBI:57288"/>
    </ligand>
</feature>
<dbReference type="GO" id="GO:0005737">
    <property type="term" value="C:cytoplasm"/>
    <property type="evidence" value="ECO:0007669"/>
    <property type="project" value="UniProtKB-SubCell"/>
</dbReference>
<dbReference type="InterPro" id="IPR025877">
    <property type="entry name" value="MobA-like_NTP_Trfase"/>
</dbReference>
<comment type="cofactor">
    <cofactor evidence="18">
        <name>Mg(2+)</name>
        <dbReference type="ChEBI" id="CHEBI:18420"/>
    </cofactor>
    <text evidence="18">Binds 1 Mg(2+) ion per subunit.</text>
</comment>
<reference evidence="21" key="1">
    <citation type="submission" date="2015-09" db="EMBL/GenBank/DDBJ databases">
        <title>Draft Genome Sequences of Two Novel Amoeba-resistant Intranuclear Bacteria, Candidatus Berkiella cookevillensis and Candidatus Berkiella aquae.</title>
        <authorList>
            <person name="Mehari Y.T."/>
            <person name="Arivett B.A."/>
            <person name="Farone A.L."/>
            <person name="Gunderson J.H."/>
            <person name="Farone M.B."/>
        </authorList>
    </citation>
    <scope>NUCLEOTIDE SEQUENCE [LARGE SCALE GENOMIC DNA]</scope>
    <source>
        <strain evidence="21">CC99</strain>
    </source>
</reference>
<comment type="caution">
    <text evidence="18">Lacks conserved residue(s) required for the propagation of feature annotation.</text>
</comment>
<dbReference type="GO" id="GO:0006048">
    <property type="term" value="P:UDP-N-acetylglucosamine biosynthetic process"/>
    <property type="evidence" value="ECO:0007669"/>
    <property type="project" value="UniProtKB-UniPathway"/>
</dbReference>
<feature type="binding site" evidence="18">
    <location>
        <position position="102"/>
    </location>
    <ligand>
        <name>Mg(2+)</name>
        <dbReference type="ChEBI" id="CHEBI:18420"/>
    </ligand>
</feature>
<dbReference type="GO" id="GO:0000902">
    <property type="term" value="P:cell morphogenesis"/>
    <property type="evidence" value="ECO:0007669"/>
    <property type="project" value="UniProtKB-UniRule"/>
</dbReference>
<dbReference type="GO" id="GO:0008360">
    <property type="term" value="P:regulation of cell shape"/>
    <property type="evidence" value="ECO:0007669"/>
    <property type="project" value="UniProtKB-KW"/>
</dbReference>
<evidence type="ECO:0000259" key="20">
    <source>
        <dbReference type="Pfam" id="PF25087"/>
    </source>
</evidence>
<dbReference type="SUPFAM" id="SSF53448">
    <property type="entry name" value="Nucleotide-diphospho-sugar transferases"/>
    <property type="match status" value="1"/>
</dbReference>